<dbReference type="CDD" id="cd09917">
    <property type="entry name" value="F-box_SF"/>
    <property type="match status" value="1"/>
</dbReference>
<accession>A0A6A4X9C8</accession>
<name>A0A6A4X9C8_AMPAM</name>
<dbReference type="InterPro" id="IPR001810">
    <property type="entry name" value="F-box_dom"/>
</dbReference>
<protein>
    <recommendedName>
        <fullName evidence="2">F-box domain-containing protein</fullName>
    </recommendedName>
</protein>
<dbReference type="Gene3D" id="3.80.10.10">
    <property type="entry name" value="Ribonuclease Inhibitor"/>
    <property type="match status" value="1"/>
</dbReference>
<feature type="domain" description="F-box" evidence="2">
    <location>
        <begin position="59"/>
        <end position="88"/>
    </location>
</feature>
<organism evidence="3 4">
    <name type="scientific">Amphibalanus amphitrite</name>
    <name type="common">Striped barnacle</name>
    <name type="synonym">Balanus amphitrite</name>
    <dbReference type="NCBI Taxonomy" id="1232801"/>
    <lineage>
        <taxon>Eukaryota</taxon>
        <taxon>Metazoa</taxon>
        <taxon>Ecdysozoa</taxon>
        <taxon>Arthropoda</taxon>
        <taxon>Crustacea</taxon>
        <taxon>Multicrustacea</taxon>
        <taxon>Cirripedia</taxon>
        <taxon>Thoracica</taxon>
        <taxon>Thoracicalcarea</taxon>
        <taxon>Balanomorpha</taxon>
        <taxon>Balanoidea</taxon>
        <taxon>Balanidae</taxon>
        <taxon>Amphibalaninae</taxon>
        <taxon>Amphibalanus</taxon>
    </lineage>
</organism>
<evidence type="ECO:0000313" key="4">
    <source>
        <dbReference type="Proteomes" id="UP000440578"/>
    </source>
</evidence>
<keyword evidence="4" id="KW-1185">Reference proteome</keyword>
<dbReference type="InterPro" id="IPR032675">
    <property type="entry name" value="LRR_dom_sf"/>
</dbReference>
<evidence type="ECO:0000256" key="1">
    <source>
        <dbReference type="SAM" id="MobiDB-lite"/>
    </source>
</evidence>
<dbReference type="SUPFAM" id="SSF52047">
    <property type="entry name" value="RNI-like"/>
    <property type="match status" value="1"/>
</dbReference>
<comment type="caution">
    <text evidence="3">The sequence shown here is derived from an EMBL/GenBank/DDBJ whole genome shotgun (WGS) entry which is preliminary data.</text>
</comment>
<sequence>MKPKVLDGEDVTTPTDDAPSKNDVIKSDDVTTQAAPAGDNLTRSEFSGANIYHIHGANLLKMVLSKMDCWEMIRARRVCRSWRSAVDDIVDDCRQKIADRSAGGGEAPEPATALQLMVTAKDQPDMTSLKAPTAETVTDIRLVAATCHALEKANLCGFKLRVSALRRLARANASSLRELTLPAGISDWQLEALLEPLEALKTLNLSPPVDSTGKWLWLLPKLLKKLDIFGCQ</sequence>
<reference evidence="3 4" key="1">
    <citation type="submission" date="2019-07" db="EMBL/GenBank/DDBJ databases">
        <title>Draft genome assembly of a fouling barnacle, Amphibalanus amphitrite (Darwin, 1854): The first reference genome for Thecostraca.</title>
        <authorList>
            <person name="Kim W."/>
        </authorList>
    </citation>
    <scope>NUCLEOTIDE SEQUENCE [LARGE SCALE GENOMIC DNA]</scope>
    <source>
        <strain evidence="3">SNU_AA5</strain>
        <tissue evidence="3">Soma without cirri and trophi</tissue>
    </source>
</reference>
<dbReference type="Pfam" id="PF00646">
    <property type="entry name" value="F-box"/>
    <property type="match status" value="1"/>
</dbReference>
<proteinExistence type="predicted"/>
<dbReference type="SUPFAM" id="SSF81383">
    <property type="entry name" value="F-box domain"/>
    <property type="match status" value="1"/>
</dbReference>
<dbReference type="InterPro" id="IPR036047">
    <property type="entry name" value="F-box-like_dom_sf"/>
</dbReference>
<evidence type="ECO:0000259" key="2">
    <source>
        <dbReference type="Pfam" id="PF00646"/>
    </source>
</evidence>
<dbReference type="EMBL" id="VIIS01000270">
    <property type="protein sequence ID" value="KAF0311031.1"/>
    <property type="molecule type" value="Genomic_DNA"/>
</dbReference>
<gene>
    <name evidence="3" type="ORF">FJT64_001861</name>
</gene>
<evidence type="ECO:0000313" key="3">
    <source>
        <dbReference type="EMBL" id="KAF0311031.1"/>
    </source>
</evidence>
<feature type="compositionally biased region" description="Basic and acidic residues" evidence="1">
    <location>
        <begin position="18"/>
        <end position="29"/>
    </location>
</feature>
<feature type="region of interest" description="Disordered" evidence="1">
    <location>
        <begin position="1"/>
        <end position="39"/>
    </location>
</feature>
<dbReference type="Proteomes" id="UP000440578">
    <property type="component" value="Unassembled WGS sequence"/>
</dbReference>
<dbReference type="AlphaFoldDB" id="A0A6A4X9C8"/>